<reference evidence="3 4" key="1">
    <citation type="submission" date="2016-09" db="EMBL/GenBank/DDBJ databases">
        <authorList>
            <person name="Capua I."/>
            <person name="De Benedictis P."/>
            <person name="Joannis T."/>
            <person name="Lombin L.H."/>
            <person name="Cattoli G."/>
        </authorList>
    </citation>
    <scope>NUCLEOTIDE SEQUENCE [LARGE SCALE GENOMIC DNA]</scope>
    <source>
        <strain evidence="3 4">LMG 25899</strain>
    </source>
</reference>
<dbReference type="InterPro" id="IPR052713">
    <property type="entry name" value="FeoA"/>
</dbReference>
<dbReference type="EMBL" id="MIEK01000039">
    <property type="protein sequence ID" value="OEH81667.1"/>
    <property type="molecule type" value="Genomic_DNA"/>
</dbReference>
<organism evidence="3 4">
    <name type="scientific">Enterococcus rivorum</name>
    <dbReference type="NCBI Taxonomy" id="762845"/>
    <lineage>
        <taxon>Bacteria</taxon>
        <taxon>Bacillati</taxon>
        <taxon>Bacillota</taxon>
        <taxon>Bacilli</taxon>
        <taxon>Lactobacillales</taxon>
        <taxon>Enterococcaceae</taxon>
        <taxon>Enterococcus</taxon>
    </lineage>
</organism>
<sequence length="81" mass="8819">MSNLAQIKVGEMARIKTIETDSGMKRRLWDLGMTKGTLIEVVQASPSGDPVAYRVRGTIIAIRNCDAAKIQVVAKGVEMDD</sequence>
<comment type="caution">
    <text evidence="3">The sequence shown here is derived from an EMBL/GenBank/DDBJ whole genome shotgun (WGS) entry which is preliminary data.</text>
</comment>
<evidence type="ECO:0000256" key="1">
    <source>
        <dbReference type="ARBA" id="ARBA00023004"/>
    </source>
</evidence>
<evidence type="ECO:0000259" key="2">
    <source>
        <dbReference type="SMART" id="SM00899"/>
    </source>
</evidence>
<keyword evidence="4" id="KW-1185">Reference proteome</keyword>
<dbReference type="STRING" id="762845.BCR26_16010"/>
<dbReference type="OrthoDB" id="9811076at2"/>
<dbReference type="SUPFAM" id="SSF50037">
    <property type="entry name" value="C-terminal domain of transcriptional repressors"/>
    <property type="match status" value="1"/>
</dbReference>
<keyword evidence="1" id="KW-0408">Iron</keyword>
<dbReference type="RefSeq" id="WP_069699376.1">
    <property type="nucleotide sequence ID" value="NZ_JAGGMA010000015.1"/>
</dbReference>
<dbReference type="InterPro" id="IPR008988">
    <property type="entry name" value="Transcriptional_repressor_C"/>
</dbReference>
<dbReference type="InterPro" id="IPR007167">
    <property type="entry name" value="Fe-transptr_FeoA-like"/>
</dbReference>
<dbReference type="Pfam" id="PF04023">
    <property type="entry name" value="FeoA"/>
    <property type="match status" value="1"/>
</dbReference>
<dbReference type="PANTHER" id="PTHR42954">
    <property type="entry name" value="FE(2+) TRANSPORT PROTEIN A"/>
    <property type="match status" value="1"/>
</dbReference>
<gene>
    <name evidence="3" type="ORF">BCR26_16010</name>
</gene>
<dbReference type="Proteomes" id="UP000095256">
    <property type="component" value="Unassembled WGS sequence"/>
</dbReference>
<dbReference type="SMART" id="SM00899">
    <property type="entry name" value="FeoA"/>
    <property type="match status" value="1"/>
</dbReference>
<evidence type="ECO:0000313" key="3">
    <source>
        <dbReference type="EMBL" id="OEH81667.1"/>
    </source>
</evidence>
<dbReference type="InterPro" id="IPR038157">
    <property type="entry name" value="FeoA_core_dom"/>
</dbReference>
<dbReference type="AlphaFoldDB" id="A0A1E5KUT9"/>
<dbReference type="GO" id="GO:0046914">
    <property type="term" value="F:transition metal ion binding"/>
    <property type="evidence" value="ECO:0007669"/>
    <property type="project" value="InterPro"/>
</dbReference>
<feature type="domain" description="Ferrous iron transporter FeoA-like" evidence="2">
    <location>
        <begin position="2"/>
        <end position="74"/>
    </location>
</feature>
<protein>
    <submittedName>
        <fullName evidence="3">Iron transporter FeoA</fullName>
    </submittedName>
</protein>
<name>A0A1E5KUT9_9ENTE</name>
<evidence type="ECO:0000313" key="4">
    <source>
        <dbReference type="Proteomes" id="UP000095256"/>
    </source>
</evidence>
<dbReference type="Gene3D" id="2.30.30.90">
    <property type="match status" value="1"/>
</dbReference>
<accession>A0A1E5KUT9</accession>
<proteinExistence type="predicted"/>
<dbReference type="PANTHER" id="PTHR42954:SF2">
    <property type="entry name" value="FE(2+) TRANSPORT PROTEIN A"/>
    <property type="match status" value="1"/>
</dbReference>